<dbReference type="EMBL" id="JAVRRT010000002">
    <property type="protein sequence ID" value="KAK5174494.1"/>
    <property type="molecule type" value="Genomic_DNA"/>
</dbReference>
<gene>
    <name evidence="1" type="ORF">LTR77_001574</name>
</gene>
<dbReference type="GeneID" id="89922922"/>
<name>A0AAV9PLW5_9PEZI</name>
<evidence type="ECO:0008006" key="3">
    <source>
        <dbReference type="Google" id="ProtNLM"/>
    </source>
</evidence>
<comment type="caution">
    <text evidence="1">The sequence shown here is derived from an EMBL/GenBank/DDBJ whole genome shotgun (WGS) entry which is preliminary data.</text>
</comment>
<organism evidence="1 2">
    <name type="scientific">Saxophila tyrrhenica</name>
    <dbReference type="NCBI Taxonomy" id="1690608"/>
    <lineage>
        <taxon>Eukaryota</taxon>
        <taxon>Fungi</taxon>
        <taxon>Dikarya</taxon>
        <taxon>Ascomycota</taxon>
        <taxon>Pezizomycotina</taxon>
        <taxon>Dothideomycetes</taxon>
        <taxon>Dothideomycetidae</taxon>
        <taxon>Mycosphaerellales</taxon>
        <taxon>Extremaceae</taxon>
        <taxon>Saxophila</taxon>
    </lineage>
</organism>
<dbReference type="Proteomes" id="UP001337655">
    <property type="component" value="Unassembled WGS sequence"/>
</dbReference>
<evidence type="ECO:0000313" key="2">
    <source>
        <dbReference type="Proteomes" id="UP001337655"/>
    </source>
</evidence>
<sequence>MVYRSYWCTQDLEDDLEAEVKAAKESLDTHHNPPDVVQATAALARMSDILDDMRRRAWEKEVTKTTSDVAQQVFAIPEITEQVLSNLTSRDLFSAYSVNHTFEGVSKGSIKLQFKLGLRAQFDVTPYSPTEHFSSWLFNFDKKDGLWLNSIDVQRPDSVTIQLVNYRGPWQKLGKRRASVLLSQPPVYRLDVSANCCRMPLRYSAPDHMDSPLETITAKEGSEGITVGDVHQVLTRLWPQHRLCLYASDQDHNAAGEVNVRLTFEGCISMSEGHPWLMERASMRRKEAKRRRLALSVQDYMAVKVDASNKGQPIPTYAEFEARQIELANSGLDGEDSEGHA</sequence>
<reference evidence="1 2" key="1">
    <citation type="submission" date="2023-08" db="EMBL/GenBank/DDBJ databases">
        <title>Black Yeasts Isolated from many extreme environments.</title>
        <authorList>
            <person name="Coleine C."/>
            <person name="Stajich J.E."/>
            <person name="Selbmann L."/>
        </authorList>
    </citation>
    <scope>NUCLEOTIDE SEQUENCE [LARGE SCALE GENOMIC DNA]</scope>
    <source>
        <strain evidence="1 2">CCFEE 5935</strain>
    </source>
</reference>
<accession>A0AAV9PLW5</accession>
<dbReference type="AlphaFoldDB" id="A0AAV9PLW5"/>
<dbReference type="RefSeq" id="XP_064663163.1">
    <property type="nucleotide sequence ID" value="XM_064798836.1"/>
</dbReference>
<keyword evidence="2" id="KW-1185">Reference proteome</keyword>
<evidence type="ECO:0000313" key="1">
    <source>
        <dbReference type="EMBL" id="KAK5174494.1"/>
    </source>
</evidence>
<protein>
    <recommendedName>
        <fullName evidence="3">F-box domain-containing protein</fullName>
    </recommendedName>
</protein>
<proteinExistence type="predicted"/>